<evidence type="ECO:0000259" key="7">
    <source>
        <dbReference type="PROSITE" id="PS50113"/>
    </source>
</evidence>
<dbReference type="InterPro" id="IPR003594">
    <property type="entry name" value="HATPase_dom"/>
</dbReference>
<dbReference type="NCBIfam" id="TIGR00229">
    <property type="entry name" value="sensory_box"/>
    <property type="match status" value="1"/>
</dbReference>
<reference evidence="8 9" key="1">
    <citation type="submission" date="2022-06" db="EMBL/GenBank/DDBJ databases">
        <title>Endosaccharibacter gen. nov., sp. nov., endophytic bacteria isolated from sugarcane.</title>
        <authorList>
            <person name="Pitiwittayakul N."/>
            <person name="Yukphan P."/>
            <person name="Charoenyingcharoen P."/>
            <person name="Tanasupawat S."/>
        </authorList>
    </citation>
    <scope>NUCLEOTIDE SEQUENCE [LARGE SCALE GENOMIC DNA]</scope>
    <source>
        <strain evidence="8 9">KSS8</strain>
    </source>
</reference>
<evidence type="ECO:0000256" key="4">
    <source>
        <dbReference type="SAM" id="MobiDB-lite"/>
    </source>
</evidence>
<dbReference type="Pfam" id="PF00512">
    <property type="entry name" value="HisKA"/>
    <property type="match status" value="1"/>
</dbReference>
<feature type="region of interest" description="Disordered" evidence="4">
    <location>
        <begin position="1"/>
        <end position="21"/>
    </location>
</feature>
<dbReference type="InterPro" id="IPR036097">
    <property type="entry name" value="HisK_dim/P_sf"/>
</dbReference>
<dbReference type="PRINTS" id="PR00344">
    <property type="entry name" value="BCTRLSENSOR"/>
</dbReference>
<dbReference type="Gene3D" id="1.10.287.130">
    <property type="match status" value="1"/>
</dbReference>
<keyword evidence="3" id="KW-0597">Phosphoprotein</keyword>
<dbReference type="InterPro" id="IPR000700">
    <property type="entry name" value="PAS-assoc_C"/>
</dbReference>
<dbReference type="Pfam" id="PF13426">
    <property type="entry name" value="PAS_9"/>
    <property type="match status" value="1"/>
</dbReference>
<dbReference type="InterPro" id="IPR035965">
    <property type="entry name" value="PAS-like_dom_sf"/>
</dbReference>
<sequence length="402" mass="43705">MTRKKNTVATSRERSGDAATSAARSGIIRNAGLSGHGDVFFAAMQLSRMAMCLTDPNLPDEPIVFCNQAFEELTGYTAAEVVGRNCRFLQGAGTDRAAVSSIGPRLRAGQDVRIEVMNYRKDGSAFWNELSISEIRDDSGAIRYHFASQTDVTRRREAETVLRQSQRMEALGGMAASVAHEFNNLMTIVLANLERAAEGEDAERRRRQIQRASWGAERAARLTGQMLRFARRQFHESEVMDVNRTIADCDVILDQMAGEAVAVHLALADEPLFANLDASQLELVLLNLVRNAADASEPGQAVHISTGLVRQDGQEAVEIAVQDEGSGMPALVLRRATEAFFTTKGPGKGTGLGLSMVRSFAEQCGGRLLIESQEGEGTTVRLRFPRQTPPALSVDPEATLPA</sequence>
<dbReference type="InterPro" id="IPR000014">
    <property type="entry name" value="PAS"/>
</dbReference>
<feature type="domain" description="PAS" evidence="6">
    <location>
        <begin position="63"/>
        <end position="85"/>
    </location>
</feature>
<evidence type="ECO:0000259" key="6">
    <source>
        <dbReference type="PROSITE" id="PS50112"/>
    </source>
</evidence>
<evidence type="ECO:0000256" key="3">
    <source>
        <dbReference type="ARBA" id="ARBA00022553"/>
    </source>
</evidence>
<evidence type="ECO:0000313" key="9">
    <source>
        <dbReference type="Proteomes" id="UP001524587"/>
    </source>
</evidence>
<comment type="caution">
    <text evidence="8">The sequence shown here is derived from an EMBL/GenBank/DDBJ whole genome shotgun (WGS) entry which is preliminary data.</text>
</comment>
<dbReference type="InterPro" id="IPR005467">
    <property type="entry name" value="His_kinase_dom"/>
</dbReference>
<dbReference type="CDD" id="cd00130">
    <property type="entry name" value="PAS"/>
    <property type="match status" value="1"/>
</dbReference>
<accession>A0ABT1W565</accession>
<dbReference type="PANTHER" id="PTHR43065">
    <property type="entry name" value="SENSOR HISTIDINE KINASE"/>
    <property type="match status" value="1"/>
</dbReference>
<dbReference type="SMART" id="SM00388">
    <property type="entry name" value="HisKA"/>
    <property type="match status" value="1"/>
</dbReference>
<gene>
    <name evidence="8" type="ORF">NFI95_02970</name>
</gene>
<keyword evidence="9" id="KW-1185">Reference proteome</keyword>
<protein>
    <recommendedName>
        <fullName evidence="2">histidine kinase</fullName>
        <ecNumber evidence="2">2.7.13.3</ecNumber>
    </recommendedName>
</protein>
<comment type="catalytic activity">
    <reaction evidence="1">
        <text>ATP + protein L-histidine = ADP + protein N-phospho-L-histidine.</text>
        <dbReference type="EC" id="2.7.13.3"/>
    </reaction>
</comment>
<dbReference type="SUPFAM" id="SSF55785">
    <property type="entry name" value="PYP-like sensor domain (PAS domain)"/>
    <property type="match status" value="1"/>
</dbReference>
<evidence type="ECO:0000313" key="8">
    <source>
        <dbReference type="EMBL" id="MCQ8277412.1"/>
    </source>
</evidence>
<dbReference type="Pfam" id="PF02518">
    <property type="entry name" value="HATPase_c"/>
    <property type="match status" value="1"/>
</dbReference>
<dbReference type="EMBL" id="JAMSKV010000002">
    <property type="protein sequence ID" value="MCQ8277412.1"/>
    <property type="molecule type" value="Genomic_DNA"/>
</dbReference>
<dbReference type="SUPFAM" id="SSF55874">
    <property type="entry name" value="ATPase domain of HSP90 chaperone/DNA topoisomerase II/histidine kinase"/>
    <property type="match status" value="1"/>
</dbReference>
<dbReference type="PANTHER" id="PTHR43065:SF42">
    <property type="entry name" value="TWO-COMPONENT SENSOR PPRA"/>
    <property type="match status" value="1"/>
</dbReference>
<name>A0ABT1W565_9PROT</name>
<dbReference type="SMART" id="SM00086">
    <property type="entry name" value="PAC"/>
    <property type="match status" value="1"/>
</dbReference>
<dbReference type="InterPro" id="IPR001610">
    <property type="entry name" value="PAC"/>
</dbReference>
<dbReference type="EC" id="2.7.13.3" evidence="2"/>
<dbReference type="PROSITE" id="PS50113">
    <property type="entry name" value="PAC"/>
    <property type="match status" value="1"/>
</dbReference>
<dbReference type="InterPro" id="IPR003661">
    <property type="entry name" value="HisK_dim/P_dom"/>
</dbReference>
<evidence type="ECO:0000256" key="1">
    <source>
        <dbReference type="ARBA" id="ARBA00000085"/>
    </source>
</evidence>
<dbReference type="SMART" id="SM00387">
    <property type="entry name" value="HATPase_c"/>
    <property type="match status" value="1"/>
</dbReference>
<evidence type="ECO:0000259" key="5">
    <source>
        <dbReference type="PROSITE" id="PS50109"/>
    </source>
</evidence>
<dbReference type="PROSITE" id="PS50112">
    <property type="entry name" value="PAS"/>
    <property type="match status" value="1"/>
</dbReference>
<dbReference type="SUPFAM" id="SSF47384">
    <property type="entry name" value="Homodimeric domain of signal transducing histidine kinase"/>
    <property type="match status" value="1"/>
</dbReference>
<proteinExistence type="predicted"/>
<dbReference type="Proteomes" id="UP001524587">
    <property type="component" value="Unassembled WGS sequence"/>
</dbReference>
<dbReference type="Gene3D" id="3.30.565.10">
    <property type="entry name" value="Histidine kinase-like ATPase, C-terminal domain"/>
    <property type="match status" value="1"/>
</dbReference>
<dbReference type="RefSeq" id="WP_422862861.1">
    <property type="nucleotide sequence ID" value="NZ_JAMSKV010000002.1"/>
</dbReference>
<dbReference type="CDD" id="cd00082">
    <property type="entry name" value="HisKA"/>
    <property type="match status" value="1"/>
</dbReference>
<evidence type="ECO:0000256" key="2">
    <source>
        <dbReference type="ARBA" id="ARBA00012438"/>
    </source>
</evidence>
<feature type="domain" description="Histidine kinase" evidence="5">
    <location>
        <begin position="177"/>
        <end position="388"/>
    </location>
</feature>
<feature type="domain" description="PAC" evidence="7">
    <location>
        <begin position="110"/>
        <end position="164"/>
    </location>
</feature>
<dbReference type="Gene3D" id="3.30.450.20">
    <property type="entry name" value="PAS domain"/>
    <property type="match status" value="1"/>
</dbReference>
<dbReference type="InterPro" id="IPR036890">
    <property type="entry name" value="HATPase_C_sf"/>
</dbReference>
<dbReference type="InterPro" id="IPR004358">
    <property type="entry name" value="Sig_transdc_His_kin-like_C"/>
</dbReference>
<organism evidence="8 9">
    <name type="scientific">Endosaccharibacter trunci</name>
    <dbReference type="NCBI Taxonomy" id="2812733"/>
    <lineage>
        <taxon>Bacteria</taxon>
        <taxon>Pseudomonadati</taxon>
        <taxon>Pseudomonadota</taxon>
        <taxon>Alphaproteobacteria</taxon>
        <taxon>Acetobacterales</taxon>
        <taxon>Acetobacteraceae</taxon>
        <taxon>Endosaccharibacter</taxon>
    </lineage>
</organism>
<dbReference type="PROSITE" id="PS50109">
    <property type="entry name" value="HIS_KIN"/>
    <property type="match status" value="1"/>
</dbReference>